<feature type="compositionally biased region" description="Basic and acidic residues" evidence="7">
    <location>
        <begin position="160"/>
        <end position="184"/>
    </location>
</feature>
<evidence type="ECO:0000256" key="2">
    <source>
        <dbReference type="ARBA" id="ARBA00008014"/>
    </source>
</evidence>
<dbReference type="PANTHER" id="PTHR21085:SF0">
    <property type="entry name" value="CHORISMATE SYNTHASE"/>
    <property type="match status" value="1"/>
</dbReference>
<keyword evidence="9" id="KW-1185">Reference proteome</keyword>
<dbReference type="PROSITE" id="PS00789">
    <property type="entry name" value="CHORISMATE_SYNTHASE_3"/>
    <property type="match status" value="1"/>
</dbReference>
<evidence type="ECO:0000313" key="9">
    <source>
        <dbReference type="Proteomes" id="UP000836402"/>
    </source>
</evidence>
<comment type="similarity">
    <text evidence="2">Belongs to the chorismate synthase family.</text>
</comment>
<evidence type="ECO:0000313" key="8">
    <source>
        <dbReference type="EMBL" id="CAD6937282.1"/>
    </source>
</evidence>
<accession>A0ABN7IXU3</accession>
<evidence type="ECO:0000256" key="1">
    <source>
        <dbReference type="ARBA" id="ARBA00005044"/>
    </source>
</evidence>
<name>A0ABN7IXU3_9BASI</name>
<evidence type="ECO:0000256" key="5">
    <source>
        <dbReference type="ARBA" id="ARBA00023141"/>
    </source>
</evidence>
<dbReference type="InterPro" id="IPR035904">
    <property type="entry name" value="Chorismate_synth_AroC_sf"/>
</dbReference>
<keyword evidence="5" id="KW-0057">Aromatic amino acid biosynthesis</keyword>
<dbReference type="InterPro" id="IPR000453">
    <property type="entry name" value="Chorismate_synth"/>
</dbReference>
<dbReference type="Pfam" id="PF01264">
    <property type="entry name" value="Chorismate_synt"/>
    <property type="match status" value="1"/>
</dbReference>
<comment type="caution">
    <text evidence="8">The sequence shown here is derived from an EMBL/GenBank/DDBJ whole genome shotgun (WGS) entry which is preliminary data.</text>
</comment>
<protein>
    <recommendedName>
        <fullName evidence="3">chorismate synthase</fullName>
        <ecNumber evidence="3">4.2.3.5</ecNumber>
    </recommendedName>
</protein>
<comment type="pathway">
    <text evidence="1">Metabolic intermediate biosynthesis; chorismate biosynthesis; chorismate from D-erythrose 4-phosphate and phosphoenolpyruvate: step 7/7.</text>
</comment>
<dbReference type="PANTHER" id="PTHR21085">
    <property type="entry name" value="CHORISMATE SYNTHASE"/>
    <property type="match status" value="1"/>
</dbReference>
<feature type="region of interest" description="Disordered" evidence="7">
    <location>
        <begin position="143"/>
        <end position="184"/>
    </location>
</feature>
<dbReference type="InterPro" id="IPR020541">
    <property type="entry name" value="Chorismate_synthase_CS"/>
</dbReference>
<sequence>SIETCIDVLAETPGGAHLVTVLGPSDEAFKRNANVKVDHTLGYTFSNEPFVFAKSIKYEAMPEHARVLREYLHDRTGPQEAGCIAESATRHANTASYAGEDGILTTRGRHDPCVVPRAVPIVEAMAALVIIDAVLAQDGRVASSAQLPPGPVRALPPSMRRADDPQAEAEKAAHQAGEKVVDAQ</sequence>
<reference evidence="8" key="1">
    <citation type="submission" date="2020-10" db="EMBL/GenBank/DDBJ databases">
        <authorList>
            <person name="Sedaghatjoo S."/>
        </authorList>
    </citation>
    <scope>NUCLEOTIDE SEQUENCE</scope>
    <source>
        <strain evidence="8">AZH3</strain>
    </source>
</reference>
<dbReference type="Gene3D" id="3.60.150.10">
    <property type="entry name" value="Chorismate synthase AroC"/>
    <property type="match status" value="1"/>
</dbReference>
<feature type="non-terminal residue" evidence="8">
    <location>
        <position position="1"/>
    </location>
</feature>
<dbReference type="EMBL" id="CAJHJG010003985">
    <property type="protein sequence ID" value="CAD6937282.1"/>
    <property type="molecule type" value="Genomic_DNA"/>
</dbReference>
<evidence type="ECO:0000256" key="6">
    <source>
        <dbReference type="ARBA" id="ARBA00023239"/>
    </source>
</evidence>
<dbReference type="EC" id="4.2.3.5" evidence="3"/>
<dbReference type="Gene3D" id="3.40.50.720">
    <property type="entry name" value="NAD(P)-binding Rossmann-like Domain"/>
    <property type="match status" value="1"/>
</dbReference>
<keyword evidence="4" id="KW-0028">Amino-acid biosynthesis</keyword>
<keyword evidence="6" id="KW-0456">Lyase</keyword>
<evidence type="ECO:0000256" key="7">
    <source>
        <dbReference type="SAM" id="MobiDB-lite"/>
    </source>
</evidence>
<evidence type="ECO:0000256" key="4">
    <source>
        <dbReference type="ARBA" id="ARBA00022605"/>
    </source>
</evidence>
<dbReference type="SUPFAM" id="SSF103263">
    <property type="entry name" value="Chorismate synthase, AroC"/>
    <property type="match status" value="1"/>
</dbReference>
<evidence type="ECO:0000256" key="3">
    <source>
        <dbReference type="ARBA" id="ARBA00013036"/>
    </source>
</evidence>
<organism evidence="8 9">
    <name type="scientific">Tilletia caries</name>
    <name type="common">wheat bunt fungus</name>
    <dbReference type="NCBI Taxonomy" id="13290"/>
    <lineage>
        <taxon>Eukaryota</taxon>
        <taxon>Fungi</taxon>
        <taxon>Dikarya</taxon>
        <taxon>Basidiomycota</taxon>
        <taxon>Ustilaginomycotina</taxon>
        <taxon>Exobasidiomycetes</taxon>
        <taxon>Tilletiales</taxon>
        <taxon>Tilletiaceae</taxon>
        <taxon>Tilletia</taxon>
    </lineage>
</organism>
<gene>
    <name evidence="8" type="ORF">JKIAZH3_G9624</name>
</gene>
<proteinExistence type="inferred from homology"/>
<dbReference type="Proteomes" id="UP000836402">
    <property type="component" value="Unassembled WGS sequence"/>
</dbReference>